<dbReference type="Gene3D" id="3.40.50.1820">
    <property type="entry name" value="alpha/beta hydrolase"/>
    <property type="match status" value="1"/>
</dbReference>
<keyword evidence="5" id="KW-1185">Reference proteome</keyword>
<dbReference type="Proteomes" id="UP000214646">
    <property type="component" value="Unassembled WGS sequence"/>
</dbReference>
<evidence type="ECO:0000259" key="3">
    <source>
        <dbReference type="Pfam" id="PF02230"/>
    </source>
</evidence>
<dbReference type="InterPro" id="IPR003140">
    <property type="entry name" value="PLipase/COase/thioEstase"/>
</dbReference>
<dbReference type="InterPro" id="IPR050955">
    <property type="entry name" value="Plant_Biomass_Hydrol_Est"/>
</dbReference>
<accession>A0A225DXI9</accession>
<dbReference type="Pfam" id="PF02230">
    <property type="entry name" value="Abhydrolase_2"/>
    <property type="match status" value="1"/>
</dbReference>
<evidence type="ECO:0000256" key="1">
    <source>
        <dbReference type="ARBA" id="ARBA00022729"/>
    </source>
</evidence>
<feature type="domain" description="Phospholipase/carboxylesterase/thioesterase" evidence="3">
    <location>
        <begin position="115"/>
        <end position="229"/>
    </location>
</feature>
<reference evidence="5" key="1">
    <citation type="submission" date="2017-06" db="EMBL/GenBank/DDBJ databases">
        <title>Genome analysis of Fimbriiglobus ruber SP5, the first member of the order Planctomycetales with confirmed chitinolytic capability.</title>
        <authorList>
            <person name="Ravin N.V."/>
            <person name="Rakitin A.L."/>
            <person name="Ivanova A.A."/>
            <person name="Beletsky A.V."/>
            <person name="Kulichevskaya I.S."/>
            <person name="Mardanov A.V."/>
            <person name="Dedysh S.N."/>
        </authorList>
    </citation>
    <scope>NUCLEOTIDE SEQUENCE [LARGE SCALE GENOMIC DNA]</scope>
    <source>
        <strain evidence="5">SP5</strain>
    </source>
</reference>
<keyword evidence="1" id="KW-0732">Signal</keyword>
<dbReference type="OrthoDB" id="270827at2"/>
<gene>
    <name evidence="4" type="ORF">FRUB_04957</name>
</gene>
<dbReference type="AlphaFoldDB" id="A0A225DXI9"/>
<name>A0A225DXI9_9BACT</name>
<dbReference type="RefSeq" id="WP_088256018.1">
    <property type="nucleotide sequence ID" value="NZ_NIDE01000007.1"/>
</dbReference>
<dbReference type="InterPro" id="IPR029058">
    <property type="entry name" value="AB_hydrolase_fold"/>
</dbReference>
<dbReference type="SUPFAM" id="SSF53474">
    <property type="entry name" value="alpha/beta-Hydrolases"/>
    <property type="match status" value="1"/>
</dbReference>
<dbReference type="PANTHER" id="PTHR43037">
    <property type="entry name" value="UNNAMED PRODUCT-RELATED"/>
    <property type="match status" value="1"/>
</dbReference>
<sequence>MPHTHSYWRTDRPAEGFYTTELPFEPAQTVRTFLPEQYEPRYPYPLLVLFHPRGGNEEQVLRHVPRLSRRNFVAISLRGSETFGVRADGRSAYGWGAADDVADYLTRAVEQTRRTYHIHSERIYLVGVNEGAAAAYRAAFALGDQIAGVAALNGALPRPTDGNPLFRLDQVRKLRVFMAHGADNVALPPASIVRDHKLLYAAGATVLRQTYDTTHRVHPDMLRDLNRWIIGHVNTTHELLIPAK</sequence>
<protein>
    <submittedName>
        <fullName evidence="4">Serine esterase</fullName>
    </submittedName>
</protein>
<evidence type="ECO:0000313" key="4">
    <source>
        <dbReference type="EMBL" id="OWK41065.1"/>
    </source>
</evidence>
<organism evidence="4 5">
    <name type="scientific">Fimbriiglobus ruber</name>
    <dbReference type="NCBI Taxonomy" id="1908690"/>
    <lineage>
        <taxon>Bacteria</taxon>
        <taxon>Pseudomonadati</taxon>
        <taxon>Planctomycetota</taxon>
        <taxon>Planctomycetia</taxon>
        <taxon>Gemmatales</taxon>
        <taxon>Gemmataceae</taxon>
        <taxon>Fimbriiglobus</taxon>
    </lineage>
</organism>
<evidence type="ECO:0000256" key="2">
    <source>
        <dbReference type="ARBA" id="ARBA00022801"/>
    </source>
</evidence>
<keyword evidence="2" id="KW-0378">Hydrolase</keyword>
<dbReference type="GO" id="GO:0016787">
    <property type="term" value="F:hydrolase activity"/>
    <property type="evidence" value="ECO:0007669"/>
    <property type="project" value="UniProtKB-KW"/>
</dbReference>
<comment type="caution">
    <text evidence="4">The sequence shown here is derived from an EMBL/GenBank/DDBJ whole genome shotgun (WGS) entry which is preliminary data.</text>
</comment>
<dbReference type="PANTHER" id="PTHR43037:SF5">
    <property type="entry name" value="FERULOYL ESTERASE"/>
    <property type="match status" value="1"/>
</dbReference>
<evidence type="ECO:0000313" key="5">
    <source>
        <dbReference type="Proteomes" id="UP000214646"/>
    </source>
</evidence>
<dbReference type="EMBL" id="NIDE01000007">
    <property type="protein sequence ID" value="OWK41065.1"/>
    <property type="molecule type" value="Genomic_DNA"/>
</dbReference>
<proteinExistence type="predicted"/>